<accession>A0ABV6MIN6</accession>
<keyword evidence="5" id="KW-1003">Cell membrane</keyword>
<dbReference type="SUPFAM" id="SSF52540">
    <property type="entry name" value="P-loop containing nucleoside triphosphate hydrolases"/>
    <property type="match status" value="1"/>
</dbReference>
<evidence type="ECO:0000259" key="12">
    <source>
        <dbReference type="PROSITE" id="PS50893"/>
    </source>
</evidence>
<dbReference type="PANTHER" id="PTHR43297:SF2">
    <property type="entry name" value="DIPEPTIDE TRANSPORT ATP-BINDING PROTEIN DPPD"/>
    <property type="match status" value="1"/>
</dbReference>
<sequence>MTTTSGTGPVGRRPRRPWQTVLRRPVAVASLGYLVVALAAAVAAPLFAPYDPTATDLNHVLAGPSAGHLLGTDTLGRDVLSRLMYGGQVSLLGVAQAVVTVLAIGVPLGLLSGFLGGWLDRLISSIVDIALAIPTLVMLLVVLAIFGSNQAAAMITLGVLASPGFARVVRGATLAVRHELYVAAARVAGLPPRQIIVKHILPRVAGPIIVRTSLFAGGALLAQSGLSYLGLGVQPPTPTWGGMVAEASVVIDQQPWLLVPPGVVIGLAILAFGLVGDAVRDATADRSLRPAVRRPRRVAPAVSDGGAEASRSALLSLRGVSVELPTADGPAIVVQGLDLDIAPGETVGLVGESGCGKSMTGRAILGLLPEGGRLSTGRVVFDDIDLTTLGRRALRRLRGRQIALVSQEPIASLDPVYPVGRQLAELVRCYDRRLPRAAVRKRVHELLATVNLPNPEQVARRYPHELSGGMAQRVAIAAALAGRPRLLIADEPTTALDVTVQAEILDLLRRLQRETGMAILLVTHDWGVVADICRRTYVMYAGQAVEATTTERMFDHPKHPYTAGLLDSTPQPDHRGHRLPAIPGTVPSPGRWPDGCRFAPRCPYATAECTAAPVAFAEPQQGHLTRCLHHEQVNKGGDRDRTATAAGTA</sequence>
<dbReference type="PROSITE" id="PS50928">
    <property type="entry name" value="ABC_TM1"/>
    <property type="match status" value="1"/>
</dbReference>
<dbReference type="SMART" id="SM00382">
    <property type="entry name" value="AAA"/>
    <property type="match status" value="1"/>
</dbReference>
<dbReference type="PROSITE" id="PS50893">
    <property type="entry name" value="ABC_TRANSPORTER_2"/>
    <property type="match status" value="1"/>
</dbReference>
<feature type="transmembrane region" description="Helical" evidence="11">
    <location>
        <begin position="122"/>
        <end position="145"/>
    </location>
</feature>
<dbReference type="Proteomes" id="UP001589867">
    <property type="component" value="Unassembled WGS sequence"/>
</dbReference>
<dbReference type="Gene3D" id="3.40.50.300">
    <property type="entry name" value="P-loop containing nucleotide triphosphate hydrolases"/>
    <property type="match status" value="1"/>
</dbReference>
<dbReference type="SUPFAM" id="SSF161098">
    <property type="entry name" value="MetI-like"/>
    <property type="match status" value="1"/>
</dbReference>
<comment type="subcellular location">
    <subcellularLocation>
        <location evidence="11">Cell membrane</location>
        <topology evidence="11">Multi-pass membrane protein</topology>
    </subcellularLocation>
    <subcellularLocation>
        <location evidence="2">Cell membrane</location>
        <topology evidence="2">Peripheral membrane protein</topology>
    </subcellularLocation>
    <subcellularLocation>
        <location evidence="1">Membrane</location>
        <topology evidence="1">Multi-pass membrane protein</topology>
    </subcellularLocation>
</comment>
<dbReference type="InterPro" id="IPR003439">
    <property type="entry name" value="ABC_transporter-like_ATP-bd"/>
</dbReference>
<keyword evidence="9 11" id="KW-1133">Transmembrane helix</keyword>
<evidence type="ECO:0000313" key="15">
    <source>
        <dbReference type="Proteomes" id="UP001589867"/>
    </source>
</evidence>
<dbReference type="Pfam" id="PF00005">
    <property type="entry name" value="ABC_tran"/>
    <property type="match status" value="1"/>
</dbReference>
<dbReference type="PROSITE" id="PS00211">
    <property type="entry name" value="ABC_TRANSPORTER_1"/>
    <property type="match status" value="1"/>
</dbReference>
<evidence type="ECO:0000256" key="7">
    <source>
        <dbReference type="ARBA" id="ARBA00022741"/>
    </source>
</evidence>
<reference evidence="14 15" key="1">
    <citation type="submission" date="2024-09" db="EMBL/GenBank/DDBJ databases">
        <authorList>
            <person name="Sun Q."/>
            <person name="Mori K."/>
        </authorList>
    </citation>
    <scope>NUCLEOTIDE SEQUENCE [LARGE SCALE GENOMIC DNA]</scope>
    <source>
        <strain evidence="14 15">TBRC 3947</strain>
    </source>
</reference>
<dbReference type="InterPro" id="IPR013563">
    <property type="entry name" value="Oligopep_ABC_C"/>
</dbReference>
<evidence type="ECO:0000256" key="11">
    <source>
        <dbReference type="RuleBase" id="RU363032"/>
    </source>
</evidence>
<feature type="domain" description="ABC transporter" evidence="12">
    <location>
        <begin position="317"/>
        <end position="566"/>
    </location>
</feature>
<dbReference type="Gene3D" id="1.10.3720.10">
    <property type="entry name" value="MetI-like"/>
    <property type="match status" value="1"/>
</dbReference>
<keyword evidence="10 11" id="KW-0472">Membrane</keyword>
<comment type="caution">
    <text evidence="14">The sequence shown here is derived from an EMBL/GenBank/DDBJ whole genome shotgun (WGS) entry which is preliminary data.</text>
</comment>
<feature type="transmembrane region" description="Helical" evidence="11">
    <location>
        <begin position="89"/>
        <end position="110"/>
    </location>
</feature>
<evidence type="ECO:0000256" key="8">
    <source>
        <dbReference type="ARBA" id="ARBA00022840"/>
    </source>
</evidence>
<dbReference type="Pfam" id="PF12911">
    <property type="entry name" value="OppC_N"/>
    <property type="match status" value="1"/>
</dbReference>
<evidence type="ECO:0000256" key="1">
    <source>
        <dbReference type="ARBA" id="ARBA00004141"/>
    </source>
</evidence>
<dbReference type="EMBL" id="JBHLUH010000105">
    <property type="protein sequence ID" value="MFC0534208.1"/>
    <property type="molecule type" value="Genomic_DNA"/>
</dbReference>
<organism evidence="14 15">
    <name type="scientific">Phytohabitans kaempferiae</name>
    <dbReference type="NCBI Taxonomy" id="1620943"/>
    <lineage>
        <taxon>Bacteria</taxon>
        <taxon>Bacillati</taxon>
        <taxon>Actinomycetota</taxon>
        <taxon>Actinomycetes</taxon>
        <taxon>Micromonosporales</taxon>
        <taxon>Micromonosporaceae</taxon>
    </lineage>
</organism>
<evidence type="ECO:0000259" key="13">
    <source>
        <dbReference type="PROSITE" id="PS50928"/>
    </source>
</evidence>
<dbReference type="Pfam" id="PF00528">
    <property type="entry name" value="BPD_transp_1"/>
    <property type="match status" value="1"/>
</dbReference>
<evidence type="ECO:0000256" key="4">
    <source>
        <dbReference type="ARBA" id="ARBA00022448"/>
    </source>
</evidence>
<gene>
    <name evidence="14" type="ORF">ACFFIA_42140</name>
</gene>
<dbReference type="InterPro" id="IPR003593">
    <property type="entry name" value="AAA+_ATPase"/>
</dbReference>
<evidence type="ECO:0000256" key="3">
    <source>
        <dbReference type="ARBA" id="ARBA00005417"/>
    </source>
</evidence>
<dbReference type="InterPro" id="IPR035906">
    <property type="entry name" value="MetI-like_sf"/>
</dbReference>
<dbReference type="InterPro" id="IPR000515">
    <property type="entry name" value="MetI-like"/>
</dbReference>
<dbReference type="Pfam" id="PF08352">
    <property type="entry name" value="oligo_HPY"/>
    <property type="match status" value="1"/>
</dbReference>
<feature type="transmembrane region" description="Helical" evidence="11">
    <location>
        <begin position="21"/>
        <end position="48"/>
    </location>
</feature>
<dbReference type="NCBIfam" id="TIGR01727">
    <property type="entry name" value="oligo_HPY"/>
    <property type="match status" value="1"/>
</dbReference>
<dbReference type="InterPro" id="IPR027417">
    <property type="entry name" value="P-loop_NTPase"/>
</dbReference>
<keyword evidence="7" id="KW-0547">Nucleotide-binding</keyword>
<keyword evidence="4 11" id="KW-0813">Transport</keyword>
<proteinExistence type="inferred from homology"/>
<dbReference type="CDD" id="cd03257">
    <property type="entry name" value="ABC_NikE_OppD_transporters"/>
    <property type="match status" value="1"/>
</dbReference>
<keyword evidence="8" id="KW-0067">ATP-binding</keyword>
<dbReference type="PANTHER" id="PTHR43297">
    <property type="entry name" value="OLIGOPEPTIDE TRANSPORT ATP-BINDING PROTEIN APPD"/>
    <property type="match status" value="1"/>
</dbReference>
<protein>
    <submittedName>
        <fullName evidence="14">Dipeptide/oligopeptide/nickel ABC transporter permease/ATP-binding protein</fullName>
    </submittedName>
</protein>
<dbReference type="InterPro" id="IPR017871">
    <property type="entry name" value="ABC_transporter-like_CS"/>
</dbReference>
<evidence type="ECO:0000256" key="10">
    <source>
        <dbReference type="ARBA" id="ARBA00023136"/>
    </source>
</evidence>
<feature type="domain" description="ABC transmembrane type-1" evidence="13">
    <location>
        <begin position="87"/>
        <end position="276"/>
    </location>
</feature>
<evidence type="ECO:0000256" key="9">
    <source>
        <dbReference type="ARBA" id="ARBA00022989"/>
    </source>
</evidence>
<dbReference type="RefSeq" id="WP_377262801.1">
    <property type="nucleotide sequence ID" value="NZ_JBHLUH010000105.1"/>
</dbReference>
<evidence type="ECO:0000256" key="5">
    <source>
        <dbReference type="ARBA" id="ARBA00022475"/>
    </source>
</evidence>
<comment type="similarity">
    <text evidence="3">Belongs to the ABC transporter superfamily.</text>
</comment>
<dbReference type="InterPro" id="IPR025966">
    <property type="entry name" value="OppC_N"/>
</dbReference>
<keyword evidence="15" id="KW-1185">Reference proteome</keyword>
<dbReference type="InterPro" id="IPR050388">
    <property type="entry name" value="ABC_Ni/Peptide_Import"/>
</dbReference>
<evidence type="ECO:0000313" key="14">
    <source>
        <dbReference type="EMBL" id="MFC0534208.1"/>
    </source>
</evidence>
<evidence type="ECO:0000256" key="2">
    <source>
        <dbReference type="ARBA" id="ARBA00004202"/>
    </source>
</evidence>
<comment type="similarity">
    <text evidence="11">Belongs to the binding-protein-dependent transport system permease family.</text>
</comment>
<dbReference type="CDD" id="cd06261">
    <property type="entry name" value="TM_PBP2"/>
    <property type="match status" value="1"/>
</dbReference>
<evidence type="ECO:0000256" key="6">
    <source>
        <dbReference type="ARBA" id="ARBA00022692"/>
    </source>
</evidence>
<keyword evidence="6 11" id="KW-0812">Transmembrane</keyword>
<name>A0ABV6MIN6_9ACTN</name>